<dbReference type="Proteomes" id="UP000504630">
    <property type="component" value="Chromosome 15"/>
</dbReference>
<dbReference type="InterPro" id="IPR014720">
    <property type="entry name" value="dsRBD_dom"/>
</dbReference>
<dbReference type="GeneID" id="115020152"/>
<dbReference type="Gene3D" id="1.10.510.10">
    <property type="entry name" value="Transferase(Phosphotransferase) domain 1"/>
    <property type="match status" value="1"/>
</dbReference>
<feature type="region of interest" description="Disordered" evidence="7">
    <location>
        <begin position="72"/>
        <end position="119"/>
    </location>
</feature>
<dbReference type="GO" id="GO:0004694">
    <property type="term" value="F:eukaryotic translation initiation factor 2alpha kinase activity"/>
    <property type="evidence" value="ECO:0007669"/>
    <property type="project" value="TreeGrafter"/>
</dbReference>
<sequence>MESGNCIARLNEYAQKTQSKLRYEDVESAGPSHNKTFTQRVVLNGKVYPGGVGKTKKEAKFNAAKNALTGMFGSEHQDSDDTTADESNNSTAAQQQEELDQLVSKTSNKTRNPSVSSQDNSYKEINFIGLVNHYCQKKTLCHTFVEVKRSGPAHIPQFFYKLIIDNKDYPVAEGKTAKEAKQNAAQLAWTALQEQTDWDSKVSVRSTVSEGGAPSLLSEPSTPLEFNESSSQSTSRSIIFKDSSNSFEAQTSSWSTAYEDGEPTRWSTSLESLASPQSMATGTSGSEIFTDSSNSSNDQHAVKDKNVGNSQNGTSTPSVNLNRFTSDYDSMERIGSGGYGLVYKARHKLLNKYFAVKIVLSEAKALQEVAVLSDLHHPNIVRYNTAWMEDSGYEWNNLVGKYFRSAVDSSAKFLYMEMELCDTKTLTEWIAEKNAQSPQDSKRSQESLSIAQQIVSAVEYIHSKKHIHRDLKPENILFGVDGKVKIGDFGLVTGDDDSAMMDRTENKGTRSYMAPEQRGTTYDRKVDIFPLGLIYLELLWKVSSGHERVEVLKKARSQILPTGLLQTFPEENQIIKLMLRKKPEDRPEASELKADLEELAQTFAKIILQNVTV</sequence>
<feature type="region of interest" description="Disordered" evidence="7">
    <location>
        <begin position="210"/>
        <end position="230"/>
    </location>
</feature>
<dbReference type="InterPro" id="IPR011009">
    <property type="entry name" value="Kinase-like_dom_sf"/>
</dbReference>
<dbReference type="PROSITE" id="PS50011">
    <property type="entry name" value="PROTEIN_KINASE_DOM"/>
    <property type="match status" value="1"/>
</dbReference>
<feature type="domain" description="Protein kinase" evidence="8">
    <location>
        <begin position="328"/>
        <end position="604"/>
    </location>
</feature>
<dbReference type="AlphaFoldDB" id="A0A6J2R8X3"/>
<keyword evidence="1" id="KW-0808">Transferase</keyword>
<dbReference type="PANTHER" id="PTHR11042:SF194">
    <property type="entry name" value="DOUBLE-STRANDED RNA ACTIVATED PROTEIN KINASE"/>
    <property type="match status" value="1"/>
</dbReference>
<dbReference type="SUPFAM" id="SSF56112">
    <property type="entry name" value="Protein kinase-like (PK-like)"/>
    <property type="match status" value="1"/>
</dbReference>
<feature type="region of interest" description="Disordered" evidence="7">
    <location>
        <begin position="251"/>
        <end position="321"/>
    </location>
</feature>
<keyword evidence="2 6" id="KW-0547">Nucleotide-binding</keyword>
<evidence type="ECO:0000256" key="4">
    <source>
        <dbReference type="ARBA" id="ARBA00022840"/>
    </source>
</evidence>
<dbReference type="Pfam" id="PF00035">
    <property type="entry name" value="dsrm"/>
    <property type="match status" value="2"/>
</dbReference>
<dbReference type="PROSITE" id="PS50137">
    <property type="entry name" value="DS_RBD"/>
    <property type="match status" value="2"/>
</dbReference>
<gene>
    <name evidence="11" type="primary">LOC115020152</name>
</gene>
<feature type="binding site" evidence="6">
    <location>
        <position position="357"/>
    </location>
    <ligand>
        <name>ATP</name>
        <dbReference type="ChEBI" id="CHEBI:30616"/>
    </ligand>
</feature>
<evidence type="ECO:0000256" key="1">
    <source>
        <dbReference type="ARBA" id="ARBA00022679"/>
    </source>
</evidence>
<dbReference type="RefSeq" id="XP_029305932.1">
    <property type="nucleotide sequence ID" value="XM_029450072.1"/>
</dbReference>
<keyword evidence="3" id="KW-0418">Kinase</keyword>
<feature type="compositionally biased region" description="Polar residues" evidence="7">
    <location>
        <begin position="307"/>
        <end position="321"/>
    </location>
</feature>
<dbReference type="KEGG" id="cgob:115020152"/>
<dbReference type="GO" id="GO:0005737">
    <property type="term" value="C:cytoplasm"/>
    <property type="evidence" value="ECO:0007669"/>
    <property type="project" value="TreeGrafter"/>
</dbReference>
<dbReference type="PANTHER" id="PTHR11042">
    <property type="entry name" value="EUKARYOTIC TRANSLATION INITIATION FACTOR 2-ALPHA KINASE EIF2-ALPHA KINASE -RELATED"/>
    <property type="match status" value="1"/>
</dbReference>
<accession>A0A6J2R8X3</accession>
<keyword evidence="5" id="KW-0694">RNA-binding</keyword>
<dbReference type="InParanoid" id="A0A6J2R8X3"/>
<evidence type="ECO:0000256" key="7">
    <source>
        <dbReference type="SAM" id="MobiDB-lite"/>
    </source>
</evidence>
<dbReference type="GO" id="GO:0005524">
    <property type="term" value="F:ATP binding"/>
    <property type="evidence" value="ECO:0007669"/>
    <property type="project" value="UniProtKB-UniRule"/>
</dbReference>
<dbReference type="Pfam" id="PF00069">
    <property type="entry name" value="Pkinase"/>
    <property type="match status" value="1"/>
</dbReference>
<evidence type="ECO:0000259" key="8">
    <source>
        <dbReference type="PROSITE" id="PS50011"/>
    </source>
</evidence>
<evidence type="ECO:0000313" key="10">
    <source>
        <dbReference type="Proteomes" id="UP000504630"/>
    </source>
</evidence>
<dbReference type="SMART" id="SM00220">
    <property type="entry name" value="S_TKc"/>
    <property type="match status" value="1"/>
</dbReference>
<feature type="compositionally biased region" description="Polar residues" evidence="7">
    <location>
        <begin position="103"/>
        <end position="119"/>
    </location>
</feature>
<dbReference type="InterPro" id="IPR000719">
    <property type="entry name" value="Prot_kinase_dom"/>
</dbReference>
<keyword evidence="10" id="KW-1185">Reference proteome</keyword>
<dbReference type="InterPro" id="IPR017441">
    <property type="entry name" value="Protein_kinase_ATP_BS"/>
</dbReference>
<dbReference type="InterPro" id="IPR044452">
    <property type="entry name" value="EIF2AK2_DSRM_1"/>
</dbReference>
<evidence type="ECO:0000313" key="11">
    <source>
        <dbReference type="RefSeq" id="XP_029305932.1"/>
    </source>
</evidence>
<dbReference type="GO" id="GO:0005634">
    <property type="term" value="C:nucleus"/>
    <property type="evidence" value="ECO:0007669"/>
    <property type="project" value="TreeGrafter"/>
</dbReference>
<feature type="compositionally biased region" description="Polar residues" evidence="7">
    <location>
        <begin position="85"/>
        <end position="96"/>
    </location>
</feature>
<feature type="domain" description="DRBM" evidence="9">
    <location>
        <begin position="126"/>
        <end position="194"/>
    </location>
</feature>
<evidence type="ECO:0000259" key="9">
    <source>
        <dbReference type="PROSITE" id="PS50137"/>
    </source>
</evidence>
<dbReference type="OrthoDB" id="341578at2759"/>
<dbReference type="SUPFAM" id="SSF54768">
    <property type="entry name" value="dsRNA-binding domain-like"/>
    <property type="match status" value="2"/>
</dbReference>
<evidence type="ECO:0000256" key="5">
    <source>
        <dbReference type="PROSITE-ProRule" id="PRU00266"/>
    </source>
</evidence>
<dbReference type="Gene3D" id="3.30.200.20">
    <property type="entry name" value="Phosphorylase Kinase, domain 1"/>
    <property type="match status" value="1"/>
</dbReference>
<evidence type="ECO:0000256" key="6">
    <source>
        <dbReference type="PROSITE-ProRule" id="PRU10141"/>
    </source>
</evidence>
<feature type="compositionally biased region" description="Polar residues" evidence="7">
    <location>
        <begin position="265"/>
        <end position="299"/>
    </location>
</feature>
<feature type="domain" description="DRBM" evidence="9">
    <location>
        <begin position="5"/>
        <end position="73"/>
    </location>
</feature>
<dbReference type="GO" id="GO:0003725">
    <property type="term" value="F:double-stranded RNA binding"/>
    <property type="evidence" value="ECO:0007669"/>
    <property type="project" value="InterPro"/>
</dbReference>
<proteinExistence type="predicted"/>
<evidence type="ECO:0000256" key="3">
    <source>
        <dbReference type="ARBA" id="ARBA00022777"/>
    </source>
</evidence>
<dbReference type="CDD" id="cd19903">
    <property type="entry name" value="DSRM_EIF2AK2_rpt1"/>
    <property type="match status" value="2"/>
</dbReference>
<name>A0A6J2R8X3_COTGO</name>
<evidence type="ECO:0000256" key="2">
    <source>
        <dbReference type="ARBA" id="ARBA00022741"/>
    </source>
</evidence>
<protein>
    <submittedName>
        <fullName evidence="11">Interferon-induced, double-stranded RNA-activated protein kinase-like</fullName>
    </submittedName>
</protein>
<dbReference type="PROSITE" id="PS00107">
    <property type="entry name" value="PROTEIN_KINASE_ATP"/>
    <property type="match status" value="1"/>
</dbReference>
<dbReference type="Gene3D" id="3.30.160.20">
    <property type="match status" value="2"/>
</dbReference>
<organism evidence="10 11">
    <name type="scientific">Cottoperca gobio</name>
    <name type="common">Frogmouth</name>
    <name type="synonym">Aphritis gobio</name>
    <dbReference type="NCBI Taxonomy" id="56716"/>
    <lineage>
        <taxon>Eukaryota</taxon>
        <taxon>Metazoa</taxon>
        <taxon>Chordata</taxon>
        <taxon>Craniata</taxon>
        <taxon>Vertebrata</taxon>
        <taxon>Euteleostomi</taxon>
        <taxon>Actinopterygii</taxon>
        <taxon>Neopterygii</taxon>
        <taxon>Teleostei</taxon>
        <taxon>Neoteleostei</taxon>
        <taxon>Acanthomorphata</taxon>
        <taxon>Eupercaria</taxon>
        <taxon>Perciformes</taxon>
        <taxon>Notothenioidei</taxon>
        <taxon>Bovichtidae</taxon>
        <taxon>Cottoperca</taxon>
    </lineage>
</organism>
<dbReference type="InterPro" id="IPR050339">
    <property type="entry name" value="CC_SR_Kinase"/>
</dbReference>
<dbReference type="SMART" id="SM00358">
    <property type="entry name" value="DSRM"/>
    <property type="match status" value="2"/>
</dbReference>
<reference evidence="11" key="1">
    <citation type="submission" date="2025-08" db="UniProtKB">
        <authorList>
            <consortium name="RefSeq"/>
        </authorList>
    </citation>
    <scope>IDENTIFICATION</scope>
</reference>
<keyword evidence="4 6" id="KW-0067">ATP-binding</keyword>